<reference evidence="1" key="2">
    <citation type="submission" date="2015-03" db="EMBL/GenBank/DDBJ databases">
        <authorList>
            <person name="Chow C.-E.T."/>
            <person name="Winget D.M."/>
            <person name="White R.A.III."/>
            <person name="Hallam S.J."/>
            <person name="Suttle C.A."/>
        </authorList>
    </citation>
    <scope>NUCLEOTIDE SEQUENCE</scope>
    <source>
        <strain evidence="1">Anoxic2_4</strain>
    </source>
</reference>
<organism evidence="1">
    <name type="scientific">uncultured marine virus</name>
    <dbReference type="NCBI Taxonomy" id="186617"/>
    <lineage>
        <taxon>Viruses</taxon>
        <taxon>environmental samples</taxon>
    </lineage>
</organism>
<reference evidence="1" key="1">
    <citation type="journal article" date="2015" name="Front. Microbiol.">
        <title>Combining genomic sequencing methods to explore viral diversity and reveal potential virus-host interactions.</title>
        <authorList>
            <person name="Chow C.E."/>
            <person name="Winget D.M."/>
            <person name="White R.A.III."/>
            <person name="Hallam S.J."/>
            <person name="Suttle C.A."/>
        </authorList>
    </citation>
    <scope>NUCLEOTIDE SEQUENCE</scope>
    <source>
        <strain evidence="1">Anoxic2_4</strain>
    </source>
</reference>
<proteinExistence type="predicted"/>
<name>A0A0F7L350_9VIRU</name>
<sequence length="62" mass="7106">MLSKVLSPDCFGSTDTRHCLPTKLFKKFWSSSASSCGESSCPINDSMIRYNLFFPLFLLMYR</sequence>
<protein>
    <submittedName>
        <fullName evidence="1">Uncharacterized protein</fullName>
    </submittedName>
</protein>
<dbReference type="EMBL" id="KR029588">
    <property type="protein sequence ID" value="AKH46979.1"/>
    <property type="molecule type" value="Genomic_DNA"/>
</dbReference>
<evidence type="ECO:0000313" key="1">
    <source>
        <dbReference type="EMBL" id="AKH46979.1"/>
    </source>
</evidence>
<accession>A0A0F7L350</accession>